<keyword evidence="2" id="KW-1185">Reference proteome</keyword>
<dbReference type="RefSeq" id="WP_169485076.1">
    <property type="nucleotide sequence ID" value="NZ_JABBGJ010000007.1"/>
</dbReference>
<protein>
    <submittedName>
        <fullName evidence="1">Uncharacterized protein</fullName>
    </submittedName>
</protein>
<dbReference type="AlphaFoldDB" id="A0A848ID63"/>
<reference evidence="1 2" key="1">
    <citation type="submission" date="2020-04" db="EMBL/GenBank/DDBJ databases">
        <title>Paraburkholderia sp. RP-4-7 isolated from soil.</title>
        <authorList>
            <person name="Dahal R.H."/>
        </authorList>
    </citation>
    <scope>NUCLEOTIDE SEQUENCE [LARGE SCALE GENOMIC DNA]</scope>
    <source>
        <strain evidence="1 2">RP-4-7</strain>
    </source>
</reference>
<gene>
    <name evidence="1" type="ORF">HHL24_08635</name>
</gene>
<dbReference type="Proteomes" id="UP000544134">
    <property type="component" value="Unassembled WGS sequence"/>
</dbReference>
<organism evidence="1 2">
    <name type="scientific">Paraburkholderia polaris</name>
    <dbReference type="NCBI Taxonomy" id="2728848"/>
    <lineage>
        <taxon>Bacteria</taxon>
        <taxon>Pseudomonadati</taxon>
        <taxon>Pseudomonadota</taxon>
        <taxon>Betaproteobacteria</taxon>
        <taxon>Burkholderiales</taxon>
        <taxon>Burkholderiaceae</taxon>
        <taxon>Paraburkholderia</taxon>
    </lineage>
</organism>
<proteinExistence type="predicted"/>
<evidence type="ECO:0000313" key="2">
    <source>
        <dbReference type="Proteomes" id="UP000544134"/>
    </source>
</evidence>
<accession>A0A848ID63</accession>
<sequence length="94" mass="10603">MWTDTCHKNDLVHLEAMVIRLEQLLALGDSIAATSLVGQPAYWRERIGMLLESAGVSTADRELARALLRRLARIPESRGHPMAANERAHTWERT</sequence>
<name>A0A848ID63_9BURK</name>
<dbReference type="EMBL" id="JABBGJ010000007">
    <property type="protein sequence ID" value="NML98014.1"/>
    <property type="molecule type" value="Genomic_DNA"/>
</dbReference>
<comment type="caution">
    <text evidence="1">The sequence shown here is derived from an EMBL/GenBank/DDBJ whole genome shotgun (WGS) entry which is preliminary data.</text>
</comment>
<evidence type="ECO:0000313" key="1">
    <source>
        <dbReference type="EMBL" id="NML98014.1"/>
    </source>
</evidence>